<comment type="caution">
    <text evidence="1">The sequence shown here is derived from an EMBL/GenBank/DDBJ whole genome shotgun (WGS) entry which is preliminary data.</text>
</comment>
<dbReference type="RefSeq" id="WP_131918923.1">
    <property type="nucleotide sequence ID" value="NZ_JAOQNU010000008.1"/>
</dbReference>
<protein>
    <submittedName>
        <fullName evidence="1">Uncharacterized protein</fullName>
    </submittedName>
</protein>
<dbReference type="OrthoDB" id="1933804at2"/>
<gene>
    <name evidence="1" type="ORF">EDD73_108138</name>
</gene>
<accession>A0A4R2S0C2</accession>
<dbReference type="EMBL" id="SLXT01000008">
    <property type="protein sequence ID" value="TCP64785.1"/>
    <property type="molecule type" value="Genomic_DNA"/>
</dbReference>
<dbReference type="Proteomes" id="UP000294813">
    <property type="component" value="Unassembled WGS sequence"/>
</dbReference>
<evidence type="ECO:0000313" key="1">
    <source>
        <dbReference type="EMBL" id="TCP64785.1"/>
    </source>
</evidence>
<sequence>MKTTANYGLRKPDGTDTVDIADLNYNADQIDSALTPTADQTQVPTSNGPGTLIKWVSWFANRIKAITGESSWLNAPVATLKQLYDSIGSHSTDSVQPHKYADAGSDPSYANRKYCLRIINGEFYLEVVE</sequence>
<reference evidence="1 2" key="1">
    <citation type="submission" date="2019-03" db="EMBL/GenBank/DDBJ databases">
        <title>Genomic Encyclopedia of Type Strains, Phase IV (KMG-IV): sequencing the most valuable type-strain genomes for metagenomic binning, comparative biology and taxonomic classification.</title>
        <authorList>
            <person name="Goeker M."/>
        </authorList>
    </citation>
    <scope>NUCLEOTIDE SEQUENCE [LARGE SCALE GENOMIC DNA]</scope>
    <source>
        <strain evidence="1 2">DSM 11170</strain>
    </source>
</reference>
<name>A0A4R2S0C2_9FIRM</name>
<keyword evidence="2" id="KW-1185">Reference proteome</keyword>
<dbReference type="AlphaFoldDB" id="A0A4R2S0C2"/>
<evidence type="ECO:0000313" key="2">
    <source>
        <dbReference type="Proteomes" id="UP000294813"/>
    </source>
</evidence>
<proteinExistence type="predicted"/>
<organism evidence="1 2">
    <name type="scientific">Heliophilum fasciatum</name>
    <dbReference type="NCBI Taxonomy" id="35700"/>
    <lineage>
        <taxon>Bacteria</taxon>
        <taxon>Bacillati</taxon>
        <taxon>Bacillota</taxon>
        <taxon>Clostridia</taxon>
        <taxon>Eubacteriales</taxon>
        <taxon>Heliobacteriaceae</taxon>
        <taxon>Heliophilum</taxon>
    </lineage>
</organism>